<reference evidence="2 3" key="1">
    <citation type="submission" date="2014-04" db="EMBL/GenBank/DDBJ databases">
        <authorList>
            <consortium name="DOE Joint Genome Institute"/>
            <person name="Kuo A."/>
            <person name="Tarkka M."/>
            <person name="Buscot F."/>
            <person name="Kohler A."/>
            <person name="Nagy L.G."/>
            <person name="Floudas D."/>
            <person name="Copeland A."/>
            <person name="Barry K.W."/>
            <person name="Cichocki N."/>
            <person name="Veneault-Fourrey C."/>
            <person name="LaButti K."/>
            <person name="Lindquist E.A."/>
            <person name="Lipzen A."/>
            <person name="Lundell T."/>
            <person name="Morin E."/>
            <person name="Murat C."/>
            <person name="Sun H."/>
            <person name="Tunlid A."/>
            <person name="Henrissat B."/>
            <person name="Grigoriev I.V."/>
            <person name="Hibbett D.S."/>
            <person name="Martin F."/>
            <person name="Nordberg H.P."/>
            <person name="Cantor M.N."/>
            <person name="Hua S.X."/>
        </authorList>
    </citation>
    <scope>NUCLEOTIDE SEQUENCE [LARGE SCALE GENOMIC DNA]</scope>
    <source>
        <strain evidence="2 3">F 1598</strain>
    </source>
</reference>
<organism evidence="2 3">
    <name type="scientific">Piloderma croceum (strain F 1598)</name>
    <dbReference type="NCBI Taxonomy" id="765440"/>
    <lineage>
        <taxon>Eukaryota</taxon>
        <taxon>Fungi</taxon>
        <taxon>Dikarya</taxon>
        <taxon>Basidiomycota</taxon>
        <taxon>Agaricomycotina</taxon>
        <taxon>Agaricomycetes</taxon>
        <taxon>Agaricomycetidae</taxon>
        <taxon>Atheliales</taxon>
        <taxon>Atheliaceae</taxon>
        <taxon>Piloderma</taxon>
    </lineage>
</organism>
<feature type="compositionally biased region" description="Polar residues" evidence="1">
    <location>
        <begin position="12"/>
        <end position="24"/>
    </location>
</feature>
<dbReference type="HOGENOM" id="CLU_2210979_0_0_1"/>
<accession>A0A0C3B854</accession>
<feature type="region of interest" description="Disordered" evidence="1">
    <location>
        <begin position="1"/>
        <end position="25"/>
    </location>
</feature>
<proteinExistence type="predicted"/>
<evidence type="ECO:0000313" key="3">
    <source>
        <dbReference type="Proteomes" id="UP000054166"/>
    </source>
</evidence>
<dbReference type="Proteomes" id="UP000054166">
    <property type="component" value="Unassembled WGS sequence"/>
</dbReference>
<keyword evidence="3" id="KW-1185">Reference proteome</keyword>
<evidence type="ECO:0000313" key="2">
    <source>
        <dbReference type="EMBL" id="KIM73487.1"/>
    </source>
</evidence>
<gene>
    <name evidence="2" type="ORF">PILCRDRAFT_726059</name>
</gene>
<dbReference type="AlphaFoldDB" id="A0A0C3B854"/>
<protein>
    <submittedName>
        <fullName evidence="2">Uncharacterized protein</fullName>
    </submittedName>
</protein>
<reference evidence="3" key="2">
    <citation type="submission" date="2015-01" db="EMBL/GenBank/DDBJ databases">
        <title>Evolutionary Origins and Diversification of the Mycorrhizal Mutualists.</title>
        <authorList>
            <consortium name="DOE Joint Genome Institute"/>
            <consortium name="Mycorrhizal Genomics Consortium"/>
            <person name="Kohler A."/>
            <person name="Kuo A."/>
            <person name="Nagy L.G."/>
            <person name="Floudas D."/>
            <person name="Copeland A."/>
            <person name="Barry K.W."/>
            <person name="Cichocki N."/>
            <person name="Veneault-Fourrey C."/>
            <person name="LaButti K."/>
            <person name="Lindquist E.A."/>
            <person name="Lipzen A."/>
            <person name="Lundell T."/>
            <person name="Morin E."/>
            <person name="Murat C."/>
            <person name="Riley R."/>
            <person name="Ohm R."/>
            <person name="Sun H."/>
            <person name="Tunlid A."/>
            <person name="Henrissat B."/>
            <person name="Grigoriev I.V."/>
            <person name="Hibbett D.S."/>
            <person name="Martin F."/>
        </authorList>
    </citation>
    <scope>NUCLEOTIDE SEQUENCE [LARGE SCALE GENOMIC DNA]</scope>
    <source>
        <strain evidence="3">F 1598</strain>
    </source>
</reference>
<dbReference type="InParanoid" id="A0A0C3B854"/>
<dbReference type="EMBL" id="KN833080">
    <property type="protein sequence ID" value="KIM73487.1"/>
    <property type="molecule type" value="Genomic_DNA"/>
</dbReference>
<feature type="compositionally biased region" description="Basic residues" evidence="1">
    <location>
        <begin position="1"/>
        <end position="11"/>
    </location>
</feature>
<name>A0A0C3B854_PILCF</name>
<evidence type="ECO:0000256" key="1">
    <source>
        <dbReference type="SAM" id="MobiDB-lite"/>
    </source>
</evidence>
<sequence length="107" mass="11712">MTKRLNIRRSRSAIQGANTETTPRASAHKLRSIYIPLNLFKTAGEVNTPNTPPRMQQALPCPNRVLSAKQVSKLASTGISMIGPGRCPYFNNVNAIIFLGPISCFVE</sequence>